<dbReference type="InterPro" id="IPR018337">
    <property type="entry name" value="Cell_wall/Cho-bd_repeat"/>
</dbReference>
<dbReference type="RefSeq" id="WP_092364143.1">
    <property type="nucleotide sequence ID" value="NZ_FOIM01000012.1"/>
</dbReference>
<dbReference type="STRING" id="460384.SAMN05216313_11220"/>
<reference evidence="5" key="1">
    <citation type="submission" date="2016-10" db="EMBL/GenBank/DDBJ databases">
        <authorList>
            <person name="Varghese N."/>
            <person name="Submissions S."/>
        </authorList>
    </citation>
    <scope>NUCLEOTIDE SEQUENCE [LARGE SCALE GENOMIC DNA]</scope>
    <source>
        <strain evidence="5">NLAE-zl-G277</strain>
    </source>
</reference>
<keyword evidence="1" id="KW-0677">Repeat</keyword>
<evidence type="ECO:0000313" key="4">
    <source>
        <dbReference type="EMBL" id="SET70993.1"/>
    </source>
</evidence>
<keyword evidence="5" id="KW-1185">Reference proteome</keyword>
<dbReference type="AlphaFoldDB" id="A0A1I0GLD7"/>
<dbReference type="EMBL" id="FOIM01000012">
    <property type="protein sequence ID" value="SET70993.1"/>
    <property type="molecule type" value="Genomic_DNA"/>
</dbReference>
<protein>
    <submittedName>
        <fullName evidence="4">Putative cell wall binding repeat-containing protein</fullName>
    </submittedName>
</protein>
<feature type="signal peptide" evidence="3">
    <location>
        <begin position="1"/>
        <end position="23"/>
    </location>
</feature>
<dbReference type="Pfam" id="PF19127">
    <property type="entry name" value="Choline_bind_3"/>
    <property type="match status" value="1"/>
</dbReference>
<dbReference type="Gene3D" id="2.10.270.20">
    <property type="match status" value="1"/>
</dbReference>
<evidence type="ECO:0000313" key="5">
    <source>
        <dbReference type="Proteomes" id="UP000198508"/>
    </source>
</evidence>
<proteinExistence type="predicted"/>
<evidence type="ECO:0000256" key="3">
    <source>
        <dbReference type="SAM" id="SignalP"/>
    </source>
</evidence>
<dbReference type="PROSITE" id="PS51170">
    <property type="entry name" value="CW"/>
    <property type="match status" value="1"/>
</dbReference>
<dbReference type="SUPFAM" id="SSF69360">
    <property type="entry name" value="Cell wall binding repeat"/>
    <property type="match status" value="1"/>
</dbReference>
<keyword evidence="3" id="KW-0732">Signal</keyword>
<name>A0A1I0GLD7_9FIRM</name>
<accession>A0A1I0GLD7</accession>
<feature type="chain" id="PRO_5011560144" evidence="3">
    <location>
        <begin position="24"/>
        <end position="175"/>
    </location>
</feature>
<gene>
    <name evidence="4" type="ORF">SAMN05216313_11220</name>
</gene>
<organism evidence="4 5">
    <name type="scientific">Enterocloster lavalensis</name>
    <dbReference type="NCBI Taxonomy" id="460384"/>
    <lineage>
        <taxon>Bacteria</taxon>
        <taxon>Bacillati</taxon>
        <taxon>Bacillota</taxon>
        <taxon>Clostridia</taxon>
        <taxon>Lachnospirales</taxon>
        <taxon>Lachnospiraceae</taxon>
        <taxon>Enterocloster</taxon>
    </lineage>
</organism>
<evidence type="ECO:0000256" key="2">
    <source>
        <dbReference type="PROSITE-ProRule" id="PRU00591"/>
    </source>
</evidence>
<evidence type="ECO:0000256" key="1">
    <source>
        <dbReference type="ARBA" id="ARBA00022737"/>
    </source>
</evidence>
<feature type="repeat" description="Cell wall-binding" evidence="2">
    <location>
        <begin position="64"/>
        <end position="84"/>
    </location>
</feature>
<dbReference type="Proteomes" id="UP000198508">
    <property type="component" value="Unassembled WGS sequence"/>
</dbReference>
<sequence length="175" mass="19879">MKKARLFIATAIAATAISFTAFAGEWKQDTTGWWYENDDGSFTTSAWQVIGGKSYLFDANGYMRTGWIQTTSGNWYYLNPSGEIRYEDLDENGVIYHFDSKGICTNPGENGSESGNGLNFNSDYQSILDMERLRAEKRLMDQDNNSQNYEESIVYEHDVAPTTPTNRYGLSDMQF</sequence>